<evidence type="ECO:0000313" key="4">
    <source>
        <dbReference type="Proteomes" id="UP001210339"/>
    </source>
</evidence>
<evidence type="ECO:0000313" key="3">
    <source>
        <dbReference type="EMBL" id="WBW50714.1"/>
    </source>
</evidence>
<dbReference type="CDD" id="cd00165">
    <property type="entry name" value="S4"/>
    <property type="match status" value="1"/>
</dbReference>
<dbReference type="InterPro" id="IPR036986">
    <property type="entry name" value="S4_RNA-bd_sf"/>
</dbReference>
<dbReference type="Gene3D" id="3.30.1370.160">
    <property type="match status" value="1"/>
</dbReference>
<proteinExistence type="predicted"/>
<name>A0ABY7QX93_9FIRM</name>
<dbReference type="Pfam" id="PF01479">
    <property type="entry name" value="S4"/>
    <property type="match status" value="1"/>
</dbReference>
<evidence type="ECO:0000259" key="2">
    <source>
        <dbReference type="SMART" id="SM00363"/>
    </source>
</evidence>
<gene>
    <name evidence="3" type="ORF">O6R05_03955</name>
</gene>
<dbReference type="PROSITE" id="PS50889">
    <property type="entry name" value="S4"/>
    <property type="match status" value="1"/>
</dbReference>
<feature type="domain" description="RNA-binding S4" evidence="2">
    <location>
        <begin position="159"/>
        <end position="219"/>
    </location>
</feature>
<dbReference type="InterPro" id="IPR012677">
    <property type="entry name" value="Nucleotide-bd_a/b_plait_sf"/>
</dbReference>
<organism evidence="3 4">
    <name type="scientific">Peptoniphilus equinus</name>
    <dbReference type="NCBI Taxonomy" id="3016343"/>
    <lineage>
        <taxon>Bacteria</taxon>
        <taxon>Bacillati</taxon>
        <taxon>Bacillota</taxon>
        <taxon>Tissierellia</taxon>
        <taxon>Tissierellales</taxon>
        <taxon>Peptoniphilaceae</taxon>
        <taxon>Peptoniphilus</taxon>
    </lineage>
</organism>
<dbReference type="Proteomes" id="UP001210339">
    <property type="component" value="Chromosome"/>
</dbReference>
<dbReference type="PANTHER" id="PTHR13633:SF3">
    <property type="entry name" value="MITOCHONDRIAL TRANSCRIPTION RESCUE FACTOR 1"/>
    <property type="match status" value="1"/>
</dbReference>
<dbReference type="InterPro" id="IPR040591">
    <property type="entry name" value="RqcP2_RBD"/>
</dbReference>
<dbReference type="InterPro" id="IPR002942">
    <property type="entry name" value="S4_RNA-bd"/>
</dbReference>
<dbReference type="Gene3D" id="3.30.70.330">
    <property type="match status" value="1"/>
</dbReference>
<evidence type="ECO:0000256" key="1">
    <source>
        <dbReference type="PROSITE-ProRule" id="PRU00182"/>
    </source>
</evidence>
<keyword evidence="4" id="KW-1185">Reference proteome</keyword>
<dbReference type="EMBL" id="CP115667">
    <property type="protein sequence ID" value="WBW50714.1"/>
    <property type="molecule type" value="Genomic_DNA"/>
</dbReference>
<protein>
    <submittedName>
        <fullName evidence="3">YlmH/Sll1252 family protein</fullName>
    </submittedName>
</protein>
<dbReference type="Pfam" id="PF17774">
    <property type="entry name" value="YlmH_RBD"/>
    <property type="match status" value="1"/>
</dbReference>
<accession>A0ABY7QX93</accession>
<sequence>MKKIVDKIDMVLKHHEILSTDFLNPYDRECALTLIRKFPIGYHADGGYPDAERQLIYLYPDYFGDTAICDVVMLSYAYGDVTHRDVLGALLGLGIDRTKVGDIVVEEDRGIFIFVKKELADFLNFEFHHAGRIPLVKTDVSFTRRVDKVTERQVIISSLRVDVVLSAAFHLSRSQAASLIKNDKLTVNFKPTAKVHEILSSGDILSLRGYGRVTLYEVQKKTKKDNYVVILHYPV</sequence>
<dbReference type="PANTHER" id="PTHR13633">
    <property type="entry name" value="MITOCHONDRIAL TRANSCRIPTION RESCUE FACTOR 1"/>
    <property type="match status" value="1"/>
</dbReference>
<dbReference type="SMART" id="SM00363">
    <property type="entry name" value="S4"/>
    <property type="match status" value="1"/>
</dbReference>
<dbReference type="SUPFAM" id="SSF55174">
    <property type="entry name" value="Alpha-L RNA-binding motif"/>
    <property type="match status" value="1"/>
</dbReference>
<dbReference type="RefSeq" id="WP_271192239.1">
    <property type="nucleotide sequence ID" value="NZ_CP115667.1"/>
</dbReference>
<dbReference type="Gene3D" id="3.10.290.10">
    <property type="entry name" value="RNA-binding S4 domain"/>
    <property type="match status" value="1"/>
</dbReference>
<reference evidence="3 4" key="1">
    <citation type="submission" date="2023-01" db="EMBL/GenBank/DDBJ databases">
        <authorList>
            <person name="Lee S.H."/>
            <person name="Jung H.S."/>
            <person name="Yun J.U."/>
        </authorList>
    </citation>
    <scope>NUCLEOTIDE SEQUENCE [LARGE SCALE GENOMIC DNA]</scope>
    <source>
        <strain evidence="3 4">CBA3646</strain>
    </source>
</reference>
<keyword evidence="1" id="KW-0694">RNA-binding</keyword>